<dbReference type="CDD" id="cd12148">
    <property type="entry name" value="fungal_TF_MHR"/>
    <property type="match status" value="1"/>
</dbReference>
<name>A0ABR1HG87_9HYPO</name>
<dbReference type="PROSITE" id="PS50048">
    <property type="entry name" value="ZN2_CY6_FUNGAL_2"/>
    <property type="match status" value="1"/>
</dbReference>
<keyword evidence="7" id="KW-1185">Reference proteome</keyword>
<evidence type="ECO:0000313" key="6">
    <source>
        <dbReference type="EMBL" id="KAK7420171.1"/>
    </source>
</evidence>
<dbReference type="PROSITE" id="PS00463">
    <property type="entry name" value="ZN2_CY6_FUNGAL_1"/>
    <property type="match status" value="1"/>
</dbReference>
<dbReference type="InterPro" id="IPR036864">
    <property type="entry name" value="Zn2-C6_fun-type_DNA-bd_sf"/>
</dbReference>
<dbReference type="Proteomes" id="UP001498421">
    <property type="component" value="Unassembled WGS sequence"/>
</dbReference>
<dbReference type="InterPro" id="IPR001138">
    <property type="entry name" value="Zn2Cys6_DnaBD"/>
</dbReference>
<accession>A0ABR1HG87</accession>
<dbReference type="Pfam" id="PF00172">
    <property type="entry name" value="Zn_clus"/>
    <property type="match status" value="1"/>
</dbReference>
<sequence>MSSQGRQTGKLLSCSSCRNRKIKCDKSQPECTQCSRFGFDCVYPSRKPTRRAPRPRHTELLDRISRLENIVGQADPAKLRLLDQEIRTAAAGTGGCTPEPAEQEAPNPGAQDAPSQGVGKYLSQEFWGHLCAEVVGIKQALDQPSDDDDDDEGTSPESIEAAGSSIFRGASGFLLGNPDYHEREPLRHPPPEMVARLWAIYTRNVDPLMKVLHCPTVEKALQICADPSPTRYFSPPANALIFSVYFCAVTCLSPEACLEKLGESRDVLGSRYRIGAERALAEADYLNSNELETLQALVLYTAMIRCYSHDRSSWVITALLIRIAQGQNLHRDGDGHQFTPYVAEIRRRVWHFIIVLDVRGSEDRGSDAIMSRVSYNTIMPTHIDDNDFGPNSTGPLITKSSPADNVILMCTATCSGIFGIMSHPQTNALGEAQHFIYNEEELITHIRQLEDRFIHTALPSHLPSMYASEIARLVILKLWLNIQYPFTGSVAAARPRVSRETMLRTSLSVMELRERMTKGAWGDRYAWWTDTYVQWHPLAVALAELCVQTEGELVERAWEVWSTMAAHQEAAQKGKGSKGRSTYEKAEHQRSLFNISNAASTTN</sequence>
<dbReference type="SUPFAM" id="SSF57701">
    <property type="entry name" value="Zn2/Cys6 DNA-binding domain"/>
    <property type="match status" value="1"/>
</dbReference>
<evidence type="ECO:0000256" key="1">
    <source>
        <dbReference type="ARBA" id="ARBA00004123"/>
    </source>
</evidence>
<dbReference type="EMBL" id="JAZAVK010000138">
    <property type="protein sequence ID" value="KAK7420171.1"/>
    <property type="molecule type" value="Genomic_DNA"/>
</dbReference>
<evidence type="ECO:0000256" key="4">
    <source>
        <dbReference type="SAM" id="MobiDB-lite"/>
    </source>
</evidence>
<feature type="region of interest" description="Disordered" evidence="4">
    <location>
        <begin position="142"/>
        <end position="161"/>
    </location>
</feature>
<dbReference type="PANTHER" id="PTHR31001">
    <property type="entry name" value="UNCHARACTERIZED TRANSCRIPTIONAL REGULATORY PROTEIN"/>
    <property type="match status" value="1"/>
</dbReference>
<evidence type="ECO:0000313" key="7">
    <source>
        <dbReference type="Proteomes" id="UP001498421"/>
    </source>
</evidence>
<comment type="subcellular location">
    <subcellularLocation>
        <location evidence="1">Nucleus</location>
    </subcellularLocation>
</comment>
<feature type="compositionally biased region" description="Acidic residues" evidence="4">
    <location>
        <begin position="144"/>
        <end position="154"/>
    </location>
</feature>
<dbReference type="Gene3D" id="4.10.240.10">
    <property type="entry name" value="Zn(2)-C6 fungal-type DNA-binding domain"/>
    <property type="match status" value="1"/>
</dbReference>
<reference evidence="6 7" key="1">
    <citation type="journal article" date="2025" name="Microbiol. Resour. Announc.">
        <title>Draft genome sequences for Neonectria magnoliae and Neonectria punicea, canker pathogens of Liriodendron tulipifera and Acer saccharum in West Virginia.</title>
        <authorList>
            <person name="Petronek H.M."/>
            <person name="Kasson M.T."/>
            <person name="Metheny A.M."/>
            <person name="Stauder C.M."/>
            <person name="Lovett B."/>
            <person name="Lynch S.C."/>
            <person name="Garnas J.R."/>
            <person name="Kasson L.R."/>
            <person name="Stajich J.E."/>
        </authorList>
    </citation>
    <scope>NUCLEOTIDE SEQUENCE [LARGE SCALE GENOMIC DNA]</scope>
    <source>
        <strain evidence="6 7">NRRL 64651</strain>
    </source>
</reference>
<comment type="caution">
    <text evidence="6">The sequence shown here is derived from an EMBL/GenBank/DDBJ whole genome shotgun (WGS) entry which is preliminary data.</text>
</comment>
<dbReference type="InterPro" id="IPR050613">
    <property type="entry name" value="Sec_Metabolite_Reg"/>
</dbReference>
<proteinExistence type="predicted"/>
<dbReference type="Pfam" id="PF04082">
    <property type="entry name" value="Fungal_trans"/>
    <property type="match status" value="1"/>
</dbReference>
<feature type="domain" description="Zn(2)-C6 fungal-type" evidence="5">
    <location>
        <begin position="13"/>
        <end position="43"/>
    </location>
</feature>
<feature type="region of interest" description="Disordered" evidence="4">
    <location>
        <begin position="91"/>
        <end position="118"/>
    </location>
</feature>
<evidence type="ECO:0000256" key="2">
    <source>
        <dbReference type="ARBA" id="ARBA00022723"/>
    </source>
</evidence>
<dbReference type="InterPro" id="IPR007219">
    <property type="entry name" value="XnlR_reg_dom"/>
</dbReference>
<protein>
    <recommendedName>
        <fullName evidence="5">Zn(2)-C6 fungal-type domain-containing protein</fullName>
    </recommendedName>
</protein>
<evidence type="ECO:0000256" key="3">
    <source>
        <dbReference type="ARBA" id="ARBA00023242"/>
    </source>
</evidence>
<gene>
    <name evidence="6" type="ORF">QQZ08_010527</name>
</gene>
<evidence type="ECO:0000259" key="5">
    <source>
        <dbReference type="PROSITE" id="PS50048"/>
    </source>
</evidence>
<keyword evidence="3" id="KW-0539">Nucleus</keyword>
<organism evidence="6 7">
    <name type="scientific">Neonectria magnoliae</name>
    <dbReference type="NCBI Taxonomy" id="2732573"/>
    <lineage>
        <taxon>Eukaryota</taxon>
        <taxon>Fungi</taxon>
        <taxon>Dikarya</taxon>
        <taxon>Ascomycota</taxon>
        <taxon>Pezizomycotina</taxon>
        <taxon>Sordariomycetes</taxon>
        <taxon>Hypocreomycetidae</taxon>
        <taxon>Hypocreales</taxon>
        <taxon>Nectriaceae</taxon>
        <taxon>Neonectria</taxon>
    </lineage>
</organism>
<dbReference type="SMART" id="SM00066">
    <property type="entry name" value="GAL4"/>
    <property type="match status" value="1"/>
</dbReference>
<keyword evidence="2" id="KW-0479">Metal-binding</keyword>
<dbReference type="PANTHER" id="PTHR31001:SF50">
    <property type="entry name" value="ZN(II)2CYS6 TRANSCRIPTION FACTOR (EUROFUNG)"/>
    <property type="match status" value="1"/>
</dbReference>
<dbReference type="CDD" id="cd00067">
    <property type="entry name" value="GAL4"/>
    <property type="match status" value="1"/>
</dbReference>